<feature type="region of interest" description="Disordered" evidence="1">
    <location>
        <begin position="303"/>
        <end position="427"/>
    </location>
</feature>
<reference evidence="3" key="1">
    <citation type="submission" date="2021-01" db="EMBL/GenBank/DDBJ databases">
        <authorList>
            <consortium name="Genoscope - CEA"/>
            <person name="William W."/>
        </authorList>
    </citation>
    <scope>NUCLEOTIDE SEQUENCE</scope>
</reference>
<name>A0A816JGT2_BRANA</name>
<feature type="compositionally biased region" description="Polar residues" evidence="1">
    <location>
        <begin position="386"/>
        <end position="396"/>
    </location>
</feature>
<evidence type="ECO:0000256" key="1">
    <source>
        <dbReference type="SAM" id="MobiDB-lite"/>
    </source>
</evidence>
<protein>
    <submittedName>
        <fullName evidence="3">(rape) hypothetical protein</fullName>
    </submittedName>
</protein>
<evidence type="ECO:0000313" key="3">
    <source>
        <dbReference type="EMBL" id="CAF1808898.1"/>
    </source>
</evidence>
<dbReference type="Gene3D" id="4.10.60.10">
    <property type="entry name" value="Zinc finger, CCHC-type"/>
    <property type="match status" value="1"/>
</dbReference>
<dbReference type="PANTHER" id="PTHR31286">
    <property type="entry name" value="GLYCINE-RICH CELL WALL STRUCTURAL PROTEIN 1.8-LIKE"/>
    <property type="match status" value="1"/>
</dbReference>
<dbReference type="GO" id="GO:0008270">
    <property type="term" value="F:zinc ion binding"/>
    <property type="evidence" value="ECO:0007669"/>
    <property type="project" value="InterPro"/>
</dbReference>
<feature type="non-terminal residue" evidence="3">
    <location>
        <position position="1"/>
    </location>
</feature>
<organism evidence="3">
    <name type="scientific">Brassica napus</name>
    <name type="common">Rape</name>
    <dbReference type="NCBI Taxonomy" id="3708"/>
    <lineage>
        <taxon>Eukaryota</taxon>
        <taxon>Viridiplantae</taxon>
        <taxon>Streptophyta</taxon>
        <taxon>Embryophyta</taxon>
        <taxon>Tracheophyta</taxon>
        <taxon>Spermatophyta</taxon>
        <taxon>Magnoliopsida</taxon>
        <taxon>eudicotyledons</taxon>
        <taxon>Gunneridae</taxon>
        <taxon>Pentapetalae</taxon>
        <taxon>rosids</taxon>
        <taxon>malvids</taxon>
        <taxon>Brassicales</taxon>
        <taxon>Brassicaceae</taxon>
        <taxon>Brassiceae</taxon>
        <taxon>Brassica</taxon>
    </lineage>
</organism>
<dbReference type="PANTHER" id="PTHR31286:SF55">
    <property type="entry name" value="DUF4283 DOMAIN-CONTAINING PROTEIN"/>
    <property type="match status" value="1"/>
</dbReference>
<feature type="domain" description="CCHC-type" evidence="2">
    <location>
        <begin position="271"/>
        <end position="287"/>
    </location>
</feature>
<feature type="domain" description="CCHC-type" evidence="2">
    <location>
        <begin position="291"/>
        <end position="307"/>
    </location>
</feature>
<dbReference type="EMBL" id="HG994368">
    <property type="protein sequence ID" value="CAF1808898.1"/>
    <property type="molecule type" value="Genomic_DNA"/>
</dbReference>
<dbReference type="InterPro" id="IPR036875">
    <property type="entry name" value="Znf_CCHC_sf"/>
</dbReference>
<dbReference type="Proteomes" id="UP001295469">
    <property type="component" value="Chromosome C04"/>
</dbReference>
<dbReference type="AlphaFoldDB" id="A0A816JGT2"/>
<dbReference type="SUPFAM" id="SSF57756">
    <property type="entry name" value="Retrovirus zinc finger-like domains"/>
    <property type="match status" value="1"/>
</dbReference>
<feature type="compositionally biased region" description="Basic and acidic residues" evidence="1">
    <location>
        <begin position="397"/>
        <end position="427"/>
    </location>
</feature>
<evidence type="ECO:0000259" key="2">
    <source>
        <dbReference type="SMART" id="SM00343"/>
    </source>
</evidence>
<dbReference type="InterPro" id="IPR025558">
    <property type="entry name" value="DUF4283"/>
</dbReference>
<gene>
    <name evidence="3" type="ORF">DARMORV10_C04P08060.1</name>
</gene>
<feature type="compositionally biased region" description="Polar residues" evidence="1">
    <location>
        <begin position="353"/>
        <end position="366"/>
    </location>
</feature>
<dbReference type="InterPro" id="IPR040256">
    <property type="entry name" value="At4g02000-like"/>
</dbReference>
<accession>A0A816JGT2</accession>
<proteinExistence type="predicted"/>
<dbReference type="SMART" id="SM00343">
    <property type="entry name" value="ZnF_C2HC"/>
    <property type="match status" value="2"/>
</dbReference>
<dbReference type="InterPro" id="IPR001878">
    <property type="entry name" value="Znf_CCHC"/>
</dbReference>
<sequence length="427" mass="47374">LAIECGDTQALSCHEKSPSAMADENNNTVTGQEQMVTLTPPVPETNPPQNEAKLQSTVWRDKVKAGSVNLEPVETPFTLASGEACVRIPNSIIEKNRKSWDSFIIGQFYEDAPARGAVHAIVNGMWSKQRRDISVSKMEGNAFLFRVPCPNTRRRILGQCLWQVEGQTMFVAKWSPGTKPEKPSLSTVPVWLDFTGVPLQFFNQDALKEIAGLVGHPLYVHLSTINLTNIEVAKVYTVIDPRKPLPEAVNDQFESGEVFRILVSCPWLPSLCSHCKKVGHTISKCPSAPPKCPVCNSVKHDINSCPKNNADKRSEKRKGKAPIHSQLPIVTGSGNPPARVSSEDLRKKHSSVKKTSSQWVRTNSVMQLPKERINLDPPLGSRRNSKSLPISSQHPLSDQDKDKFCIDLKARPRALHNSDFEQKEETA</sequence>
<dbReference type="Pfam" id="PF14111">
    <property type="entry name" value="DUF4283"/>
    <property type="match status" value="1"/>
</dbReference>
<dbReference type="GO" id="GO:0003676">
    <property type="term" value="F:nucleic acid binding"/>
    <property type="evidence" value="ECO:0007669"/>
    <property type="project" value="InterPro"/>
</dbReference>